<feature type="transmembrane region" description="Helical" evidence="1">
    <location>
        <begin position="139"/>
        <end position="161"/>
    </location>
</feature>
<organism evidence="2 3">
    <name type="scientific">Oceanicella actignis</name>
    <dbReference type="NCBI Taxonomy" id="1189325"/>
    <lineage>
        <taxon>Bacteria</taxon>
        <taxon>Pseudomonadati</taxon>
        <taxon>Pseudomonadota</taxon>
        <taxon>Alphaproteobacteria</taxon>
        <taxon>Rhodobacterales</taxon>
        <taxon>Paracoccaceae</taxon>
        <taxon>Oceanicella</taxon>
    </lineage>
</organism>
<sequence>MRRLPGALIRALLVALVIAAPSLLIPGASASAREVSAIIGLIAGAFVMFEYGAPNPGLVDFRFAPPYNRARFAVFSAALLLLTFYARALAGVDSFSPELARLALRLGALLDFPLSPVRLAVELLADPAAPRQAEALRGAAALGFVTGVIGAAFFGALLWIFPWPMERETFNLWFNMPTLETAYGRDLERRLLRLSVLVTLAGLAAPYLMLIVASKAGGLLDPAALREPLALVWAAALWGAAPPLTVLRGAIILKIALLVRRARE</sequence>
<evidence type="ECO:0000313" key="3">
    <source>
        <dbReference type="Proteomes" id="UP000184066"/>
    </source>
</evidence>
<evidence type="ECO:0000313" key="2">
    <source>
        <dbReference type="EMBL" id="SHN63161.1"/>
    </source>
</evidence>
<protein>
    <submittedName>
        <fullName evidence="2">Uncharacterized protein</fullName>
    </submittedName>
</protein>
<feature type="transmembrane region" description="Helical" evidence="1">
    <location>
        <begin position="233"/>
        <end position="259"/>
    </location>
</feature>
<accession>A0A1M7SXI8</accession>
<name>A0A1M7SXI8_9RHOB</name>
<keyword evidence="1" id="KW-0812">Transmembrane</keyword>
<evidence type="ECO:0000256" key="1">
    <source>
        <dbReference type="SAM" id="Phobius"/>
    </source>
</evidence>
<proteinExistence type="predicted"/>
<keyword evidence="3" id="KW-1185">Reference proteome</keyword>
<keyword evidence="1" id="KW-0472">Membrane</keyword>
<feature type="transmembrane region" description="Helical" evidence="1">
    <location>
        <begin position="35"/>
        <end position="52"/>
    </location>
</feature>
<reference evidence="2 3" key="1">
    <citation type="submission" date="2016-12" db="EMBL/GenBank/DDBJ databases">
        <authorList>
            <person name="Song W.-J."/>
            <person name="Kurnit D.M."/>
        </authorList>
    </citation>
    <scope>NUCLEOTIDE SEQUENCE [LARGE SCALE GENOMIC DNA]</scope>
    <source>
        <strain evidence="2 3">CGMCC 1.10808</strain>
    </source>
</reference>
<dbReference type="STRING" id="1189325.SAMN04488119_101370"/>
<dbReference type="Proteomes" id="UP000184066">
    <property type="component" value="Unassembled WGS sequence"/>
</dbReference>
<feature type="transmembrane region" description="Helical" evidence="1">
    <location>
        <begin position="72"/>
        <end position="90"/>
    </location>
</feature>
<dbReference type="AlphaFoldDB" id="A0A1M7SXI8"/>
<feature type="transmembrane region" description="Helical" evidence="1">
    <location>
        <begin position="191"/>
        <end position="213"/>
    </location>
</feature>
<gene>
    <name evidence="2" type="ORF">SAMN05216200_103372</name>
</gene>
<dbReference type="EMBL" id="FRDL01000003">
    <property type="protein sequence ID" value="SHN63161.1"/>
    <property type="molecule type" value="Genomic_DNA"/>
</dbReference>
<keyword evidence="1" id="KW-1133">Transmembrane helix</keyword>